<dbReference type="Proteomes" id="UP000218505">
    <property type="component" value="Chromosome"/>
</dbReference>
<dbReference type="RefSeq" id="WP_096495417.1">
    <property type="nucleotide sequence ID" value="NZ_CP023445.1"/>
</dbReference>
<dbReference type="InterPro" id="IPR050109">
    <property type="entry name" value="HTH-type_TetR-like_transc_reg"/>
</dbReference>
<dbReference type="GO" id="GO:0000976">
    <property type="term" value="F:transcription cis-regulatory region binding"/>
    <property type="evidence" value="ECO:0007669"/>
    <property type="project" value="TreeGrafter"/>
</dbReference>
<dbReference type="SUPFAM" id="SSF46689">
    <property type="entry name" value="Homeodomain-like"/>
    <property type="match status" value="1"/>
</dbReference>
<dbReference type="InterPro" id="IPR009057">
    <property type="entry name" value="Homeodomain-like_sf"/>
</dbReference>
<reference evidence="4" key="1">
    <citation type="submission" date="2017-09" db="EMBL/GenBank/DDBJ databases">
        <title>Complete Genome Sequence of ansamitocin-producing Bacterium Actinosynnema pretiosum X47.</title>
        <authorList>
            <person name="Cao G."/>
            <person name="Zong G."/>
            <person name="Zhong C."/>
            <person name="Fu J."/>
        </authorList>
    </citation>
    <scope>NUCLEOTIDE SEQUENCE [LARGE SCALE GENOMIC DNA]</scope>
    <source>
        <strain evidence="4">X47</strain>
    </source>
</reference>
<dbReference type="AlphaFoldDB" id="A0A290Z9C1"/>
<dbReference type="InterPro" id="IPR023772">
    <property type="entry name" value="DNA-bd_HTH_TetR-type_CS"/>
</dbReference>
<dbReference type="KEGG" id="apre:CNX65_21730"/>
<dbReference type="PRINTS" id="PR00455">
    <property type="entry name" value="HTHTETR"/>
</dbReference>
<dbReference type="GO" id="GO:0003700">
    <property type="term" value="F:DNA-binding transcription factor activity"/>
    <property type="evidence" value="ECO:0007669"/>
    <property type="project" value="TreeGrafter"/>
</dbReference>
<accession>A0A290Z9C1</accession>
<dbReference type="EMBL" id="CP023445">
    <property type="protein sequence ID" value="ATE55586.1"/>
    <property type="molecule type" value="Genomic_DNA"/>
</dbReference>
<feature type="DNA-binding region" description="H-T-H motif" evidence="2">
    <location>
        <begin position="32"/>
        <end position="51"/>
    </location>
</feature>
<evidence type="ECO:0000256" key="1">
    <source>
        <dbReference type="ARBA" id="ARBA00023125"/>
    </source>
</evidence>
<keyword evidence="1 2" id="KW-0238">DNA-binding</keyword>
<name>A0A290Z9C1_9PSEU</name>
<organism evidence="4 5">
    <name type="scientific">Actinosynnema pretiosum</name>
    <dbReference type="NCBI Taxonomy" id="42197"/>
    <lineage>
        <taxon>Bacteria</taxon>
        <taxon>Bacillati</taxon>
        <taxon>Actinomycetota</taxon>
        <taxon>Actinomycetes</taxon>
        <taxon>Pseudonocardiales</taxon>
        <taxon>Pseudonocardiaceae</taxon>
        <taxon>Actinosynnema</taxon>
    </lineage>
</organism>
<evidence type="ECO:0000259" key="3">
    <source>
        <dbReference type="PROSITE" id="PS50977"/>
    </source>
</evidence>
<evidence type="ECO:0000256" key="2">
    <source>
        <dbReference type="PROSITE-ProRule" id="PRU00335"/>
    </source>
</evidence>
<dbReference type="PROSITE" id="PS01081">
    <property type="entry name" value="HTH_TETR_1"/>
    <property type="match status" value="1"/>
</dbReference>
<evidence type="ECO:0000313" key="4">
    <source>
        <dbReference type="EMBL" id="ATE55586.1"/>
    </source>
</evidence>
<dbReference type="Gene3D" id="1.10.357.10">
    <property type="entry name" value="Tetracycline Repressor, domain 2"/>
    <property type="match status" value="1"/>
</dbReference>
<protein>
    <submittedName>
        <fullName evidence="4">TetR family transcriptional regulator</fullName>
    </submittedName>
</protein>
<feature type="domain" description="HTH tetR-type" evidence="3">
    <location>
        <begin position="9"/>
        <end position="69"/>
    </location>
</feature>
<dbReference type="PANTHER" id="PTHR30055">
    <property type="entry name" value="HTH-TYPE TRANSCRIPTIONAL REGULATOR RUTR"/>
    <property type="match status" value="1"/>
</dbReference>
<dbReference type="Pfam" id="PF00440">
    <property type="entry name" value="TetR_N"/>
    <property type="match status" value="1"/>
</dbReference>
<sequence>MSDLPETPSPKAARILAAAGELLLARGVRGVTIAEVAQRAHVGKGTAYLYWKTKEDLVLDLVCRDFLALSGEVTARLATDPGLVRPSRLCAHIVAAAPAHPFVNAVKAGGGELLGPLAADPRAAELLDLLGPDGVMRRVLPIWRAHDLARDDWPLPDQAFALQALLTGFLLCPAPNDLDPTAVLPAAVTALLGPERATEEQVRSAADAGTRVIAGEQAAARALVGLPATTG</sequence>
<proteinExistence type="predicted"/>
<dbReference type="PROSITE" id="PS50977">
    <property type="entry name" value="HTH_TETR_2"/>
    <property type="match status" value="1"/>
</dbReference>
<dbReference type="InterPro" id="IPR001647">
    <property type="entry name" value="HTH_TetR"/>
</dbReference>
<dbReference type="PANTHER" id="PTHR30055:SF146">
    <property type="entry name" value="HTH-TYPE TRANSCRIPTIONAL DUAL REGULATOR CECR"/>
    <property type="match status" value="1"/>
</dbReference>
<evidence type="ECO:0000313" key="5">
    <source>
        <dbReference type="Proteomes" id="UP000218505"/>
    </source>
</evidence>
<keyword evidence="5" id="KW-1185">Reference proteome</keyword>
<gene>
    <name evidence="4" type="ORF">CNX65_21730</name>
</gene>